<evidence type="ECO:0000313" key="2">
    <source>
        <dbReference type="EMBL" id="CEK88314.1"/>
    </source>
</evidence>
<feature type="non-terminal residue" evidence="2">
    <location>
        <position position="1"/>
    </location>
</feature>
<reference evidence="2" key="1">
    <citation type="submission" date="2014-12" db="EMBL/GenBank/DDBJ databases">
        <title>Insight into the proteome of Arion vulgaris.</title>
        <authorList>
            <person name="Aradska J."/>
            <person name="Bulat T."/>
            <person name="Smidak R."/>
            <person name="Sarate P."/>
            <person name="Gangsoo J."/>
            <person name="Sialana F."/>
            <person name="Bilban M."/>
            <person name="Lubec G."/>
        </authorList>
    </citation>
    <scope>NUCLEOTIDE SEQUENCE</scope>
    <source>
        <tissue evidence="2">Skin</tissue>
    </source>
</reference>
<sequence>GKNRIGDKKISNEEIKTKYIKYFRYIKRDQNLLIKTLLEEKVEVQQARGRQRRVRGKHQECNTKARDRAVVGSCQPTFDKDTVPDDDSRVNASK</sequence>
<gene>
    <name evidence="2" type="primary">ORF164598</name>
</gene>
<feature type="region of interest" description="Disordered" evidence="1">
    <location>
        <begin position="72"/>
        <end position="94"/>
    </location>
</feature>
<organism evidence="2">
    <name type="scientific">Arion vulgaris</name>
    <dbReference type="NCBI Taxonomy" id="1028688"/>
    <lineage>
        <taxon>Eukaryota</taxon>
        <taxon>Metazoa</taxon>
        <taxon>Spiralia</taxon>
        <taxon>Lophotrochozoa</taxon>
        <taxon>Mollusca</taxon>
        <taxon>Gastropoda</taxon>
        <taxon>Heterobranchia</taxon>
        <taxon>Euthyneura</taxon>
        <taxon>Panpulmonata</taxon>
        <taxon>Eupulmonata</taxon>
        <taxon>Stylommatophora</taxon>
        <taxon>Helicina</taxon>
        <taxon>Arionoidea</taxon>
        <taxon>Arionidae</taxon>
        <taxon>Arion</taxon>
    </lineage>
</organism>
<dbReference type="AlphaFoldDB" id="A0A0B7B4N2"/>
<dbReference type="EMBL" id="HACG01041449">
    <property type="protein sequence ID" value="CEK88314.1"/>
    <property type="molecule type" value="Transcribed_RNA"/>
</dbReference>
<name>A0A0B7B4N2_9EUPU</name>
<feature type="compositionally biased region" description="Basic and acidic residues" evidence="1">
    <location>
        <begin position="78"/>
        <end position="94"/>
    </location>
</feature>
<proteinExistence type="predicted"/>
<accession>A0A0B7B4N2</accession>
<protein>
    <submittedName>
        <fullName evidence="2">Uncharacterized protein</fullName>
    </submittedName>
</protein>
<evidence type="ECO:0000256" key="1">
    <source>
        <dbReference type="SAM" id="MobiDB-lite"/>
    </source>
</evidence>